<organism evidence="17 18">
    <name type="scientific">Aliidiomarina minuta</name>
    <dbReference type="NCBI Taxonomy" id="880057"/>
    <lineage>
        <taxon>Bacteria</taxon>
        <taxon>Pseudomonadati</taxon>
        <taxon>Pseudomonadota</taxon>
        <taxon>Gammaproteobacteria</taxon>
        <taxon>Alteromonadales</taxon>
        <taxon>Idiomarinaceae</taxon>
        <taxon>Aliidiomarina</taxon>
    </lineage>
</organism>
<keyword evidence="18" id="KW-1185">Reference proteome</keyword>
<comment type="caution">
    <text evidence="17">The sequence shown here is derived from an EMBL/GenBank/DDBJ whole genome shotgun (WGS) entry which is preliminary data.</text>
</comment>
<evidence type="ECO:0000256" key="1">
    <source>
        <dbReference type="ARBA" id="ARBA00003820"/>
    </source>
</evidence>
<evidence type="ECO:0000256" key="10">
    <source>
        <dbReference type="ARBA" id="ARBA00023143"/>
    </source>
</evidence>
<evidence type="ECO:0000259" key="16">
    <source>
        <dbReference type="Pfam" id="PF08345"/>
    </source>
</evidence>
<keyword evidence="17" id="KW-0282">Flagellum</keyword>
<sequence>MAESTDLVASKQDFPASKDSNKDSSSGEEQKSGFLSGLGNFDVLRQIIIVVALAICLAIAVFIMIWVQEPDYRPLGELETAELVETLDFLDANRHDYRVEGNTVYVRESAYSDIRLQMTRQGMGPAHRSGGDDFLMQDPGFGVSQRLETERLKYSREQQLARTIEDMQSISKARVLLAVPRENVFARRERQPSASVMVNTRRPQLGREEIDSIVDLVASAVPQLTPNQVTVTDQNGKLLHSGSRTELSAQARREYEIERQREQEYLDKIDNILSPVVGYGNYTSQVDVTMDFTSVEQTQRTFNPDLPAIRSEMLIEDNTIGGGIGGIPGALSNQPPLDSDIPEEVGPGMAGAPVPGRNHRERTRNYELDQTISHTRQQSGVLQRLSVSVALDFRDVTNAEGETVQEPFTQEELADLRRMLQGGLGFNMNRGDSLEVVAFPFIRSPLFDEARAPWWEEPWFWRLMRLVAGVLVISVLIITVVRPMLRKLIYPDESADDGIDELLARDEDLGDETIDMLTEQFDGDSIGFSPDGTLQLPDLHKDEDLLKAVRALVANEPELSSQVVKAWLNEDV</sequence>
<dbReference type="InterPro" id="IPR013556">
    <property type="entry name" value="Flag_M-ring_C"/>
</dbReference>
<evidence type="ECO:0000256" key="9">
    <source>
        <dbReference type="ARBA" id="ARBA00023136"/>
    </source>
</evidence>
<dbReference type="GO" id="GO:0005886">
    <property type="term" value="C:plasma membrane"/>
    <property type="evidence" value="ECO:0007669"/>
    <property type="project" value="UniProtKB-SubCell"/>
</dbReference>
<keyword evidence="9 14" id="KW-0472">Membrane</keyword>
<evidence type="ECO:0000256" key="12">
    <source>
        <dbReference type="PIRNR" id="PIRNR004862"/>
    </source>
</evidence>
<comment type="subunit">
    <text evidence="11">The basal body constitutes a major portion of the flagellar organelle and consists of four rings (L,P,S, and M) mounted on a central rod. The M ring is integral to the inner membrane of the cell and may be connected to the flagellar rod via the S ring. The S (supramembrane ring) lies just distal to the M ring. The L and P rings lie in the outer membrane and the periplasmic space, respectively.</text>
</comment>
<feature type="transmembrane region" description="Helical" evidence="14">
    <location>
        <begin position="459"/>
        <end position="481"/>
    </location>
</feature>
<dbReference type="EMBL" id="PIPL01000002">
    <property type="protein sequence ID" value="RUO24506.1"/>
    <property type="molecule type" value="Genomic_DNA"/>
</dbReference>
<dbReference type="InterPro" id="IPR000067">
    <property type="entry name" value="FlgMring_FliF"/>
</dbReference>
<evidence type="ECO:0000256" key="7">
    <source>
        <dbReference type="ARBA" id="ARBA00022692"/>
    </source>
</evidence>
<dbReference type="OrthoDB" id="8554211at2"/>
<dbReference type="Pfam" id="PF08345">
    <property type="entry name" value="YscJ_FliF_C"/>
    <property type="match status" value="1"/>
</dbReference>
<feature type="domain" description="Flagellar M-ring C-terminal" evidence="16">
    <location>
        <begin position="273"/>
        <end position="441"/>
    </location>
</feature>
<comment type="function">
    <text evidence="1 12">The M ring may be actively involved in energy transduction.</text>
</comment>
<dbReference type="GO" id="GO:0009431">
    <property type="term" value="C:bacterial-type flagellum basal body, MS ring"/>
    <property type="evidence" value="ECO:0007669"/>
    <property type="project" value="InterPro"/>
</dbReference>
<evidence type="ECO:0000256" key="13">
    <source>
        <dbReference type="SAM" id="MobiDB-lite"/>
    </source>
</evidence>
<evidence type="ECO:0000259" key="15">
    <source>
        <dbReference type="Pfam" id="PF01514"/>
    </source>
</evidence>
<dbReference type="InterPro" id="IPR043427">
    <property type="entry name" value="YscJ/FliF"/>
</dbReference>
<keyword evidence="8 14" id="KW-1133">Transmembrane helix</keyword>
<evidence type="ECO:0000256" key="3">
    <source>
        <dbReference type="ARBA" id="ARBA00004651"/>
    </source>
</evidence>
<proteinExistence type="inferred from homology"/>
<gene>
    <name evidence="17" type="ORF">CWE09_11685</name>
</gene>
<evidence type="ECO:0000313" key="17">
    <source>
        <dbReference type="EMBL" id="RUO24506.1"/>
    </source>
</evidence>
<dbReference type="InterPro" id="IPR006182">
    <property type="entry name" value="FliF_N_dom"/>
</dbReference>
<feature type="region of interest" description="Disordered" evidence="13">
    <location>
        <begin position="1"/>
        <end position="29"/>
    </location>
</feature>
<reference evidence="17 18" key="1">
    <citation type="journal article" date="2011" name="Front. Microbiol.">
        <title>Genomic signatures of strain selection and enhancement in Bacillus atrophaeus var. globigii, a historical biowarfare simulant.</title>
        <authorList>
            <person name="Gibbons H.S."/>
            <person name="Broomall S.M."/>
            <person name="McNew L.A."/>
            <person name="Daligault H."/>
            <person name="Chapman C."/>
            <person name="Bruce D."/>
            <person name="Karavis M."/>
            <person name="Krepps M."/>
            <person name="McGregor P.A."/>
            <person name="Hong C."/>
            <person name="Park K.H."/>
            <person name="Akmal A."/>
            <person name="Feldman A."/>
            <person name="Lin J.S."/>
            <person name="Chang W.E."/>
            <person name="Higgs B.W."/>
            <person name="Demirev P."/>
            <person name="Lindquist J."/>
            <person name="Liem A."/>
            <person name="Fochler E."/>
            <person name="Read T.D."/>
            <person name="Tapia R."/>
            <person name="Johnson S."/>
            <person name="Bishop-Lilly K.A."/>
            <person name="Detter C."/>
            <person name="Han C."/>
            <person name="Sozhamannan S."/>
            <person name="Rosenzweig C.N."/>
            <person name="Skowronski E.W."/>
        </authorList>
    </citation>
    <scope>NUCLEOTIDE SEQUENCE [LARGE SCALE GENOMIC DNA]</scope>
    <source>
        <strain evidence="17 18">MLST1</strain>
    </source>
</reference>
<evidence type="ECO:0000313" key="18">
    <source>
        <dbReference type="Proteomes" id="UP000288293"/>
    </source>
</evidence>
<comment type="subcellular location">
    <subcellularLocation>
        <location evidence="2 12">Bacterial flagellum basal body</location>
    </subcellularLocation>
    <subcellularLocation>
        <location evidence="3">Cell membrane</location>
        <topology evidence="3">Multi-pass membrane protein</topology>
    </subcellularLocation>
</comment>
<dbReference type="Pfam" id="PF01514">
    <property type="entry name" value="YscJ_FliF"/>
    <property type="match status" value="1"/>
</dbReference>
<feature type="transmembrane region" description="Helical" evidence="14">
    <location>
        <begin position="47"/>
        <end position="67"/>
    </location>
</feature>
<dbReference type="PANTHER" id="PTHR30046:SF0">
    <property type="entry name" value="FLAGELLAR M-RING PROTEIN"/>
    <property type="match status" value="1"/>
</dbReference>
<dbReference type="PRINTS" id="PR01009">
    <property type="entry name" value="FLGMRINGFLIF"/>
</dbReference>
<feature type="domain" description="Flagellar M-ring N-terminal" evidence="15">
    <location>
        <begin position="68"/>
        <end position="240"/>
    </location>
</feature>
<dbReference type="NCBIfam" id="TIGR00206">
    <property type="entry name" value="fliF"/>
    <property type="match status" value="1"/>
</dbReference>
<dbReference type="Proteomes" id="UP000288293">
    <property type="component" value="Unassembled WGS sequence"/>
</dbReference>
<keyword evidence="6" id="KW-1003">Cell membrane</keyword>
<dbReference type="RefSeq" id="WP_126804207.1">
    <property type="nucleotide sequence ID" value="NZ_PIPL01000002.1"/>
</dbReference>
<dbReference type="AlphaFoldDB" id="A0A432W4U7"/>
<keyword evidence="7 14" id="KW-0812">Transmembrane</keyword>
<dbReference type="InterPro" id="IPR045851">
    <property type="entry name" value="AMP-bd_C_sf"/>
</dbReference>
<keyword evidence="17" id="KW-0969">Cilium</keyword>
<evidence type="ECO:0000256" key="2">
    <source>
        <dbReference type="ARBA" id="ARBA00004117"/>
    </source>
</evidence>
<dbReference type="PIRSF" id="PIRSF004862">
    <property type="entry name" value="FliF"/>
    <property type="match status" value="1"/>
</dbReference>
<evidence type="ECO:0000256" key="14">
    <source>
        <dbReference type="SAM" id="Phobius"/>
    </source>
</evidence>
<evidence type="ECO:0000256" key="4">
    <source>
        <dbReference type="ARBA" id="ARBA00007971"/>
    </source>
</evidence>
<accession>A0A432W4U7</accession>
<evidence type="ECO:0000256" key="5">
    <source>
        <dbReference type="ARBA" id="ARBA00017949"/>
    </source>
</evidence>
<dbReference type="PANTHER" id="PTHR30046">
    <property type="entry name" value="FLAGELLAR M-RING PROTEIN"/>
    <property type="match status" value="1"/>
</dbReference>
<dbReference type="GO" id="GO:0071973">
    <property type="term" value="P:bacterial-type flagellum-dependent cell motility"/>
    <property type="evidence" value="ECO:0007669"/>
    <property type="project" value="InterPro"/>
</dbReference>
<evidence type="ECO:0000256" key="6">
    <source>
        <dbReference type="ARBA" id="ARBA00022475"/>
    </source>
</evidence>
<evidence type="ECO:0000256" key="8">
    <source>
        <dbReference type="ARBA" id="ARBA00022989"/>
    </source>
</evidence>
<keyword evidence="10 12" id="KW-0975">Bacterial flagellum</keyword>
<keyword evidence="17" id="KW-0966">Cell projection</keyword>
<protein>
    <recommendedName>
        <fullName evidence="5 12">Flagellar M-ring protein</fullName>
    </recommendedName>
</protein>
<evidence type="ECO:0000256" key="11">
    <source>
        <dbReference type="ARBA" id="ARBA00025936"/>
    </source>
</evidence>
<dbReference type="Gene3D" id="3.30.300.30">
    <property type="match status" value="1"/>
</dbReference>
<name>A0A432W4U7_9GAMM</name>
<dbReference type="GO" id="GO:0003774">
    <property type="term" value="F:cytoskeletal motor activity"/>
    <property type="evidence" value="ECO:0007669"/>
    <property type="project" value="InterPro"/>
</dbReference>
<comment type="similarity">
    <text evidence="4 12">Belongs to the FliF family.</text>
</comment>